<keyword evidence="1" id="KW-1133">Transmembrane helix</keyword>
<keyword evidence="3" id="KW-1185">Reference proteome</keyword>
<organism evidence="2 3">
    <name type="scientific">Triangularia verruculosa</name>
    <dbReference type="NCBI Taxonomy" id="2587418"/>
    <lineage>
        <taxon>Eukaryota</taxon>
        <taxon>Fungi</taxon>
        <taxon>Dikarya</taxon>
        <taxon>Ascomycota</taxon>
        <taxon>Pezizomycotina</taxon>
        <taxon>Sordariomycetes</taxon>
        <taxon>Sordariomycetidae</taxon>
        <taxon>Sordariales</taxon>
        <taxon>Podosporaceae</taxon>
        <taxon>Triangularia</taxon>
    </lineage>
</organism>
<reference evidence="2" key="2">
    <citation type="submission" date="2023-05" db="EMBL/GenBank/DDBJ databases">
        <authorList>
            <consortium name="Lawrence Berkeley National Laboratory"/>
            <person name="Steindorff A."/>
            <person name="Hensen N."/>
            <person name="Bonometti L."/>
            <person name="Westerberg I."/>
            <person name="Brannstrom I.O."/>
            <person name="Guillou S."/>
            <person name="Cros-Aarteil S."/>
            <person name="Calhoun S."/>
            <person name="Haridas S."/>
            <person name="Kuo A."/>
            <person name="Mondo S."/>
            <person name="Pangilinan J."/>
            <person name="Riley R."/>
            <person name="Labutti K."/>
            <person name="Andreopoulos B."/>
            <person name="Lipzen A."/>
            <person name="Chen C."/>
            <person name="Yanf M."/>
            <person name="Daum C."/>
            <person name="Ng V."/>
            <person name="Clum A."/>
            <person name="Ohm R."/>
            <person name="Martin F."/>
            <person name="Silar P."/>
            <person name="Natvig D."/>
            <person name="Lalanne C."/>
            <person name="Gautier V."/>
            <person name="Ament-Velasquez S.L."/>
            <person name="Kruys A."/>
            <person name="Hutchinson M.I."/>
            <person name="Powell A.J."/>
            <person name="Barry K."/>
            <person name="Miller A.N."/>
            <person name="Grigoriev I.V."/>
            <person name="Debuchy R."/>
            <person name="Gladieux P."/>
            <person name="Thoren M.H."/>
            <person name="Johannesson H."/>
        </authorList>
    </citation>
    <scope>NUCLEOTIDE SEQUENCE</scope>
    <source>
        <strain evidence="2">CBS 315.58</strain>
    </source>
</reference>
<dbReference type="Proteomes" id="UP001303160">
    <property type="component" value="Unassembled WGS sequence"/>
</dbReference>
<dbReference type="EMBL" id="MU863880">
    <property type="protein sequence ID" value="KAK4204746.1"/>
    <property type="molecule type" value="Genomic_DNA"/>
</dbReference>
<name>A0AAN6XQN0_9PEZI</name>
<comment type="caution">
    <text evidence="2">The sequence shown here is derived from an EMBL/GenBank/DDBJ whole genome shotgun (WGS) entry which is preliminary data.</text>
</comment>
<keyword evidence="1" id="KW-0472">Membrane</keyword>
<accession>A0AAN6XQN0</accession>
<reference evidence="2" key="1">
    <citation type="journal article" date="2023" name="Mol. Phylogenet. Evol.">
        <title>Genome-scale phylogeny and comparative genomics of the fungal order Sordariales.</title>
        <authorList>
            <person name="Hensen N."/>
            <person name="Bonometti L."/>
            <person name="Westerberg I."/>
            <person name="Brannstrom I.O."/>
            <person name="Guillou S."/>
            <person name="Cros-Aarteil S."/>
            <person name="Calhoun S."/>
            <person name="Haridas S."/>
            <person name="Kuo A."/>
            <person name="Mondo S."/>
            <person name="Pangilinan J."/>
            <person name="Riley R."/>
            <person name="LaButti K."/>
            <person name="Andreopoulos B."/>
            <person name="Lipzen A."/>
            <person name="Chen C."/>
            <person name="Yan M."/>
            <person name="Daum C."/>
            <person name="Ng V."/>
            <person name="Clum A."/>
            <person name="Steindorff A."/>
            <person name="Ohm R.A."/>
            <person name="Martin F."/>
            <person name="Silar P."/>
            <person name="Natvig D.O."/>
            <person name="Lalanne C."/>
            <person name="Gautier V."/>
            <person name="Ament-Velasquez S.L."/>
            <person name="Kruys A."/>
            <person name="Hutchinson M.I."/>
            <person name="Powell A.J."/>
            <person name="Barry K."/>
            <person name="Miller A.N."/>
            <person name="Grigoriev I.V."/>
            <person name="Debuchy R."/>
            <person name="Gladieux P."/>
            <person name="Hiltunen Thoren M."/>
            <person name="Johannesson H."/>
        </authorList>
    </citation>
    <scope>NUCLEOTIDE SEQUENCE</scope>
    <source>
        <strain evidence="2">CBS 315.58</strain>
    </source>
</reference>
<proteinExistence type="predicted"/>
<evidence type="ECO:0000256" key="1">
    <source>
        <dbReference type="SAM" id="Phobius"/>
    </source>
</evidence>
<evidence type="ECO:0000313" key="3">
    <source>
        <dbReference type="Proteomes" id="UP001303160"/>
    </source>
</evidence>
<keyword evidence="1" id="KW-0812">Transmembrane</keyword>
<sequence length="80" mass="9291">MLRCRNEISLVVCSYGFPLVISPFIKEMPSKMPKLLLMCISPFPLCVGDINQVWVVCLEKEHEKKKKKATLEIRNRNAVW</sequence>
<dbReference type="AlphaFoldDB" id="A0AAN6XQN0"/>
<evidence type="ECO:0000313" key="2">
    <source>
        <dbReference type="EMBL" id="KAK4204746.1"/>
    </source>
</evidence>
<gene>
    <name evidence="2" type="ORF">QBC40DRAFT_272321</name>
</gene>
<feature type="transmembrane region" description="Helical" evidence="1">
    <location>
        <begin position="35"/>
        <end position="58"/>
    </location>
</feature>
<protein>
    <submittedName>
        <fullName evidence="2">Uncharacterized protein</fullName>
    </submittedName>
</protein>